<dbReference type="AlphaFoldDB" id="A0A926WII6"/>
<name>A0A926WII6_9NOST</name>
<proteinExistence type="predicted"/>
<evidence type="ECO:0000256" key="1">
    <source>
        <dbReference type="SAM" id="SignalP"/>
    </source>
</evidence>
<dbReference type="RefSeq" id="WP_190561463.1">
    <property type="nucleotide sequence ID" value="NZ_JACJQU010000008.1"/>
</dbReference>
<feature type="chain" id="PRO_5037114140" evidence="1">
    <location>
        <begin position="24"/>
        <end position="125"/>
    </location>
</feature>
<feature type="signal peptide" evidence="1">
    <location>
        <begin position="1"/>
        <end position="23"/>
    </location>
</feature>
<sequence>MKSSLLTLVVVIAGIAISPSADANPKPNSAVTVKPNQAANLVTEAATLSRKWNLVSDTVNNNDPGLRVTDPECKKIKPLEYLNNPESFFQPCSATNNPNRQNYEPIEYLKVPRLDSGLSVTVTNF</sequence>
<dbReference type="Proteomes" id="UP000662185">
    <property type="component" value="Unassembled WGS sequence"/>
</dbReference>
<dbReference type="EMBL" id="JACJQU010000008">
    <property type="protein sequence ID" value="MBD2294745.1"/>
    <property type="molecule type" value="Genomic_DNA"/>
</dbReference>
<comment type="caution">
    <text evidence="2">The sequence shown here is derived from an EMBL/GenBank/DDBJ whole genome shotgun (WGS) entry which is preliminary data.</text>
</comment>
<evidence type="ECO:0000313" key="2">
    <source>
        <dbReference type="EMBL" id="MBD2294745.1"/>
    </source>
</evidence>
<keyword evidence="1" id="KW-0732">Signal</keyword>
<protein>
    <submittedName>
        <fullName evidence="2">Uncharacterized protein</fullName>
    </submittedName>
</protein>
<keyword evidence="3" id="KW-1185">Reference proteome</keyword>
<gene>
    <name evidence="2" type="ORF">H6G06_14955</name>
</gene>
<organism evidence="2 3">
    <name type="scientific">Anabaena sphaerica FACHB-251</name>
    <dbReference type="NCBI Taxonomy" id="2692883"/>
    <lineage>
        <taxon>Bacteria</taxon>
        <taxon>Bacillati</taxon>
        <taxon>Cyanobacteriota</taxon>
        <taxon>Cyanophyceae</taxon>
        <taxon>Nostocales</taxon>
        <taxon>Nostocaceae</taxon>
        <taxon>Anabaena</taxon>
    </lineage>
</organism>
<reference evidence="3" key="1">
    <citation type="journal article" date="2020" name="ISME J.">
        <title>Comparative genomics reveals insights into cyanobacterial evolution and habitat adaptation.</title>
        <authorList>
            <person name="Chen M.Y."/>
            <person name="Teng W.K."/>
            <person name="Zhao L."/>
            <person name="Hu C.X."/>
            <person name="Zhou Y.K."/>
            <person name="Han B.P."/>
            <person name="Song L.R."/>
            <person name="Shu W.S."/>
        </authorList>
    </citation>
    <scope>NUCLEOTIDE SEQUENCE [LARGE SCALE GENOMIC DNA]</scope>
    <source>
        <strain evidence="3">FACHB-251</strain>
    </source>
</reference>
<accession>A0A926WII6</accession>
<evidence type="ECO:0000313" key="3">
    <source>
        <dbReference type="Proteomes" id="UP000662185"/>
    </source>
</evidence>